<organism evidence="2">
    <name type="scientific">Amphimedon queenslandica</name>
    <name type="common">Sponge</name>
    <dbReference type="NCBI Taxonomy" id="400682"/>
    <lineage>
        <taxon>Eukaryota</taxon>
        <taxon>Metazoa</taxon>
        <taxon>Porifera</taxon>
        <taxon>Demospongiae</taxon>
        <taxon>Heteroscleromorpha</taxon>
        <taxon>Haplosclerida</taxon>
        <taxon>Niphatidae</taxon>
        <taxon>Amphimedon</taxon>
    </lineage>
</organism>
<accession>A0A1X7VTK9</accession>
<feature type="region of interest" description="Disordered" evidence="1">
    <location>
        <begin position="61"/>
        <end position="82"/>
    </location>
</feature>
<dbReference type="AlphaFoldDB" id="A0A1X7VTK9"/>
<evidence type="ECO:0000256" key="1">
    <source>
        <dbReference type="SAM" id="MobiDB-lite"/>
    </source>
</evidence>
<evidence type="ECO:0000313" key="2">
    <source>
        <dbReference type="EnsemblMetazoa" id="Aqu2.1.43180_001"/>
    </source>
</evidence>
<reference evidence="2" key="1">
    <citation type="submission" date="2017-05" db="UniProtKB">
        <authorList>
            <consortium name="EnsemblMetazoa"/>
        </authorList>
    </citation>
    <scope>IDENTIFICATION</scope>
</reference>
<feature type="compositionally biased region" description="Basic residues" evidence="1">
    <location>
        <begin position="73"/>
        <end position="82"/>
    </location>
</feature>
<dbReference type="InParanoid" id="A0A1X7VTK9"/>
<proteinExistence type="predicted"/>
<protein>
    <submittedName>
        <fullName evidence="2">Uncharacterized protein</fullName>
    </submittedName>
</protein>
<name>A0A1X7VTK9_AMPQE</name>
<sequence>MLPTILKEVNEAVTAALDKEKEGKKRKYNTSYTPEERANIGRYAAKNGNAAAVKKFNDSHDIGESTLDSTGKTKVKSQPKRHTGRKVLLGNQLDAKVQEYVRALRDAGPSIGSSNVMAAGDGIVNAHDRTLLVEHGCHIQITKTWATSLLKRIKYVKCKATTKSTPGMSNEDFEKKKQDF</sequence>
<dbReference type="EnsemblMetazoa" id="Aqu2.1.43180_001">
    <property type="protein sequence ID" value="Aqu2.1.43180_001"/>
    <property type="gene ID" value="Aqu2.1.43180"/>
</dbReference>